<organism evidence="1 2">
    <name type="scientific">Puccinia striiformis</name>
    <dbReference type="NCBI Taxonomy" id="27350"/>
    <lineage>
        <taxon>Eukaryota</taxon>
        <taxon>Fungi</taxon>
        <taxon>Dikarya</taxon>
        <taxon>Basidiomycota</taxon>
        <taxon>Pucciniomycotina</taxon>
        <taxon>Pucciniomycetes</taxon>
        <taxon>Pucciniales</taxon>
        <taxon>Pucciniaceae</taxon>
        <taxon>Puccinia</taxon>
    </lineage>
</organism>
<dbReference type="EMBL" id="PKSL01000008">
    <property type="protein sequence ID" value="POW16246.1"/>
    <property type="molecule type" value="Genomic_DNA"/>
</dbReference>
<evidence type="ECO:0000313" key="1">
    <source>
        <dbReference type="EMBL" id="POW16246.1"/>
    </source>
</evidence>
<dbReference type="Proteomes" id="UP000239156">
    <property type="component" value="Unassembled WGS sequence"/>
</dbReference>
<keyword evidence="2" id="KW-1185">Reference proteome</keyword>
<dbReference type="AlphaFoldDB" id="A0A2S4W3D0"/>
<dbReference type="VEuPathDB" id="FungiDB:PSTT_01514"/>
<sequence>MGTLPDGVETKPDQLDKLLPTRFLLFWLGQVPPIGTKKGS</sequence>
<protein>
    <submittedName>
        <fullName evidence="1">Uncharacterized protein</fullName>
    </submittedName>
</protein>
<gene>
    <name evidence="1" type="ORF">PSTT_01514</name>
</gene>
<evidence type="ECO:0000313" key="2">
    <source>
        <dbReference type="Proteomes" id="UP000239156"/>
    </source>
</evidence>
<comment type="caution">
    <text evidence="1">The sequence shown here is derived from an EMBL/GenBank/DDBJ whole genome shotgun (WGS) entry which is preliminary data.</text>
</comment>
<accession>A0A2S4W3D0</accession>
<proteinExistence type="predicted"/>
<reference evidence="1" key="1">
    <citation type="submission" date="2017-12" db="EMBL/GenBank/DDBJ databases">
        <title>Gene loss provides genomic basis for host adaptation in cereal stripe rust fungi.</title>
        <authorList>
            <person name="Xia C."/>
        </authorList>
    </citation>
    <scope>NUCLEOTIDE SEQUENCE [LARGE SCALE GENOMIC DNA]</scope>
    <source>
        <strain evidence="1">93-210</strain>
    </source>
</reference>
<name>A0A2S4W3D0_9BASI</name>